<dbReference type="Proteomes" id="UP001602119">
    <property type="component" value="Unassembled WGS sequence"/>
</dbReference>
<proteinExistence type="predicted"/>
<comment type="caution">
    <text evidence="2">The sequence shown here is derived from an EMBL/GenBank/DDBJ whole genome shotgun (WGS) entry which is preliminary data.</text>
</comment>
<gene>
    <name evidence="2" type="ORF">ACFY05_32105</name>
</gene>
<feature type="transmembrane region" description="Helical" evidence="1">
    <location>
        <begin position="114"/>
        <end position="134"/>
    </location>
</feature>
<name>A0ABW6VEG8_MICFU</name>
<sequence length="143" mass="15189">MRARAWGRGAGRRLWRRVGRRGVSLLFVGALGLLISASLAFAPPYVQAQPGYQVLVDILPVQVWVTAWTAAGVLSLVQAFAKSDRLAYALTSGLMIAYGIAHVVGVFTGANPRGWVAASIWAAFGGWIALIATWPEAGDGDHS</sequence>
<evidence type="ECO:0000256" key="1">
    <source>
        <dbReference type="SAM" id="Phobius"/>
    </source>
</evidence>
<organism evidence="2 3">
    <name type="scientific">Microtetraspora fusca</name>
    <dbReference type="NCBI Taxonomy" id="1997"/>
    <lineage>
        <taxon>Bacteria</taxon>
        <taxon>Bacillati</taxon>
        <taxon>Actinomycetota</taxon>
        <taxon>Actinomycetes</taxon>
        <taxon>Streptosporangiales</taxon>
        <taxon>Streptosporangiaceae</taxon>
        <taxon>Microtetraspora</taxon>
    </lineage>
</organism>
<dbReference type="EMBL" id="JBIAXI010000024">
    <property type="protein sequence ID" value="MFF4777510.1"/>
    <property type="molecule type" value="Genomic_DNA"/>
</dbReference>
<feature type="transmembrane region" description="Helical" evidence="1">
    <location>
        <begin position="87"/>
        <end position="108"/>
    </location>
</feature>
<keyword evidence="3" id="KW-1185">Reference proteome</keyword>
<protein>
    <submittedName>
        <fullName evidence="2">Uncharacterized protein</fullName>
    </submittedName>
</protein>
<dbReference type="RefSeq" id="WP_387345959.1">
    <property type="nucleotide sequence ID" value="NZ_JBIAXI010000024.1"/>
</dbReference>
<evidence type="ECO:0000313" key="3">
    <source>
        <dbReference type="Proteomes" id="UP001602119"/>
    </source>
</evidence>
<feature type="transmembrane region" description="Helical" evidence="1">
    <location>
        <begin position="58"/>
        <end position="80"/>
    </location>
</feature>
<keyword evidence="1" id="KW-0472">Membrane</keyword>
<keyword evidence="1" id="KW-1133">Transmembrane helix</keyword>
<evidence type="ECO:0000313" key="2">
    <source>
        <dbReference type="EMBL" id="MFF4777510.1"/>
    </source>
</evidence>
<reference evidence="2 3" key="1">
    <citation type="submission" date="2024-10" db="EMBL/GenBank/DDBJ databases">
        <title>The Natural Products Discovery Center: Release of the First 8490 Sequenced Strains for Exploring Actinobacteria Biosynthetic Diversity.</title>
        <authorList>
            <person name="Kalkreuter E."/>
            <person name="Kautsar S.A."/>
            <person name="Yang D."/>
            <person name="Bader C.D."/>
            <person name="Teijaro C.N."/>
            <person name="Fluegel L."/>
            <person name="Davis C.M."/>
            <person name="Simpson J.R."/>
            <person name="Lauterbach L."/>
            <person name="Steele A.D."/>
            <person name="Gui C."/>
            <person name="Meng S."/>
            <person name="Li G."/>
            <person name="Viehrig K."/>
            <person name="Ye F."/>
            <person name="Su P."/>
            <person name="Kiefer A.F."/>
            <person name="Nichols A."/>
            <person name="Cepeda A.J."/>
            <person name="Yan W."/>
            <person name="Fan B."/>
            <person name="Jiang Y."/>
            <person name="Adhikari A."/>
            <person name="Zheng C.-J."/>
            <person name="Schuster L."/>
            <person name="Cowan T.M."/>
            <person name="Smanski M.J."/>
            <person name="Chevrette M.G."/>
            <person name="De Carvalho L.P.S."/>
            <person name="Shen B."/>
        </authorList>
    </citation>
    <scope>NUCLEOTIDE SEQUENCE [LARGE SCALE GENOMIC DNA]</scope>
    <source>
        <strain evidence="2 3">NPDC001281</strain>
    </source>
</reference>
<accession>A0ABW6VEG8</accession>
<keyword evidence="1" id="KW-0812">Transmembrane</keyword>